<accession>A0ACC2IND6</accession>
<comment type="caution">
    <text evidence="1">The sequence shown here is derived from an EMBL/GenBank/DDBJ whole genome shotgun (WGS) entry which is preliminary data.</text>
</comment>
<dbReference type="EMBL" id="JAPHNI010000085">
    <property type="protein sequence ID" value="KAJ8116639.1"/>
    <property type="molecule type" value="Genomic_DNA"/>
</dbReference>
<evidence type="ECO:0000313" key="2">
    <source>
        <dbReference type="Proteomes" id="UP001153331"/>
    </source>
</evidence>
<name>A0ACC2IND6_9PLEO</name>
<gene>
    <name evidence="1" type="ORF">OPT61_g1983</name>
</gene>
<organism evidence="1 2">
    <name type="scientific">Boeremia exigua</name>
    <dbReference type="NCBI Taxonomy" id="749465"/>
    <lineage>
        <taxon>Eukaryota</taxon>
        <taxon>Fungi</taxon>
        <taxon>Dikarya</taxon>
        <taxon>Ascomycota</taxon>
        <taxon>Pezizomycotina</taxon>
        <taxon>Dothideomycetes</taxon>
        <taxon>Pleosporomycetidae</taxon>
        <taxon>Pleosporales</taxon>
        <taxon>Pleosporineae</taxon>
        <taxon>Didymellaceae</taxon>
        <taxon>Boeremia</taxon>
    </lineage>
</organism>
<reference evidence="1" key="1">
    <citation type="submission" date="2022-11" db="EMBL/GenBank/DDBJ databases">
        <title>Genome Sequence of Boeremia exigua.</title>
        <authorList>
            <person name="Buettner E."/>
        </authorList>
    </citation>
    <scope>NUCLEOTIDE SEQUENCE</scope>
    <source>
        <strain evidence="1">CU02</strain>
    </source>
</reference>
<proteinExistence type="predicted"/>
<protein>
    <submittedName>
        <fullName evidence="1">Uncharacterized protein</fullName>
    </submittedName>
</protein>
<keyword evidence="2" id="KW-1185">Reference proteome</keyword>
<sequence>MKSHRRLNREQAAMLVARIERLTEQNRQLEIQIARLFSIAHPISPNTNNTAAVSTNALRLPAVIETMIAEQVKFRQKGTLRSCAWPNCGRPVYDHVCMKAGHLAWCQTHHRPILGTLSTACPVDLSERIDCVPVHWEQRQDWPKIVARALQYGDIGHKGVHPALLERMLSGADVSHSHSHTAPIAKHFSHGFAHNNGTLPRQQRY</sequence>
<dbReference type="Proteomes" id="UP001153331">
    <property type="component" value="Unassembled WGS sequence"/>
</dbReference>
<evidence type="ECO:0000313" key="1">
    <source>
        <dbReference type="EMBL" id="KAJ8116639.1"/>
    </source>
</evidence>